<dbReference type="Gene3D" id="3.40.800.20">
    <property type="entry name" value="Histone deacetylase domain"/>
    <property type="match status" value="1"/>
</dbReference>
<proteinExistence type="predicted"/>
<sequence>MPVAASTPCCAKIKEASGPFIPYFLFPCWPSVVFWHLLREWGLAACTEAPVASLVLSPALLQPPSRDGESDYLPSDSDEETDSEVSSNDIENNDAVRVDFTVGVDPHSHGKCVEFVKKYGLPFLMVGGGGYTIRNVSRCWTYETSVALGVEIANELPYNDYFEYFGPDFKLHISPSNMANQNTPEYLEKINWGHGGCVVRLFASHRGEPGSIPGQFTPDFYKWELCRMMQLVSGFSFGSPVSPALSFRRCSILASLYPHWL</sequence>
<organism evidence="2 3">
    <name type="scientific">Dryococelus australis</name>
    <dbReference type="NCBI Taxonomy" id="614101"/>
    <lineage>
        <taxon>Eukaryota</taxon>
        <taxon>Metazoa</taxon>
        <taxon>Ecdysozoa</taxon>
        <taxon>Arthropoda</taxon>
        <taxon>Hexapoda</taxon>
        <taxon>Insecta</taxon>
        <taxon>Pterygota</taxon>
        <taxon>Neoptera</taxon>
        <taxon>Polyneoptera</taxon>
        <taxon>Phasmatodea</taxon>
        <taxon>Verophasmatodea</taxon>
        <taxon>Anareolatae</taxon>
        <taxon>Phasmatidae</taxon>
        <taxon>Eurycanthinae</taxon>
        <taxon>Dryococelus</taxon>
    </lineage>
</organism>
<dbReference type="SUPFAM" id="SSF52768">
    <property type="entry name" value="Arginase/deacetylase"/>
    <property type="match status" value="1"/>
</dbReference>
<dbReference type="InterPro" id="IPR037138">
    <property type="entry name" value="His_deacetylse_dom_sf"/>
</dbReference>
<evidence type="ECO:0000256" key="1">
    <source>
        <dbReference type="SAM" id="MobiDB-lite"/>
    </source>
</evidence>
<name>A0ABQ9GYE1_9NEOP</name>
<dbReference type="InterPro" id="IPR023696">
    <property type="entry name" value="Ureohydrolase_dom_sf"/>
</dbReference>
<accession>A0ABQ9GYE1</accession>
<dbReference type="PANTHER" id="PTHR48252">
    <property type="entry name" value="HISTONE DEACETYLASE 2-RELATED"/>
    <property type="match status" value="1"/>
</dbReference>
<dbReference type="Proteomes" id="UP001159363">
    <property type="component" value="Chromosome 7"/>
</dbReference>
<comment type="caution">
    <text evidence="2">The sequence shown here is derived from an EMBL/GenBank/DDBJ whole genome shotgun (WGS) entry which is preliminary data.</text>
</comment>
<gene>
    <name evidence="2" type="ORF">PR048_021490</name>
</gene>
<evidence type="ECO:0000313" key="2">
    <source>
        <dbReference type="EMBL" id="KAJ8877038.1"/>
    </source>
</evidence>
<evidence type="ECO:0008006" key="4">
    <source>
        <dbReference type="Google" id="ProtNLM"/>
    </source>
</evidence>
<dbReference type="PANTHER" id="PTHR48252:SF77">
    <property type="entry name" value="HISTONE DEACETYLASE DOMAIN-CONTAINING PROTEIN"/>
    <property type="match status" value="1"/>
</dbReference>
<dbReference type="EMBL" id="JARBHB010000008">
    <property type="protein sequence ID" value="KAJ8877038.1"/>
    <property type="molecule type" value="Genomic_DNA"/>
</dbReference>
<evidence type="ECO:0000313" key="3">
    <source>
        <dbReference type="Proteomes" id="UP001159363"/>
    </source>
</evidence>
<feature type="region of interest" description="Disordered" evidence="1">
    <location>
        <begin position="65"/>
        <end position="90"/>
    </location>
</feature>
<protein>
    <recommendedName>
        <fullName evidence="4">Histone deacetylase domain-containing protein</fullName>
    </recommendedName>
</protein>
<reference evidence="2 3" key="1">
    <citation type="submission" date="2023-02" db="EMBL/GenBank/DDBJ databases">
        <title>LHISI_Scaffold_Assembly.</title>
        <authorList>
            <person name="Stuart O.P."/>
            <person name="Cleave R."/>
            <person name="Magrath M.J.L."/>
            <person name="Mikheyev A.S."/>
        </authorList>
    </citation>
    <scope>NUCLEOTIDE SEQUENCE [LARGE SCALE GENOMIC DNA]</scope>
    <source>
        <strain evidence="2">Daus_M_001</strain>
        <tissue evidence="2">Leg muscle</tissue>
    </source>
</reference>
<keyword evidence="3" id="KW-1185">Reference proteome</keyword>